<reference evidence="8" key="1">
    <citation type="submission" date="2023-08" db="EMBL/GenBank/DDBJ databases">
        <authorList>
            <person name="Messyasz A."/>
            <person name="Mannisto M.K."/>
            <person name="Kerkhof L.J."/>
            <person name="Haggblom M."/>
        </authorList>
    </citation>
    <scope>NUCLEOTIDE SEQUENCE</scope>
    <source>
        <strain evidence="8">M8UP39</strain>
    </source>
</reference>
<evidence type="ECO:0000256" key="3">
    <source>
        <dbReference type="ARBA" id="ARBA00022827"/>
    </source>
</evidence>
<dbReference type="EMBL" id="CP132938">
    <property type="protein sequence ID" value="XCB22528.1"/>
    <property type="molecule type" value="Genomic_DNA"/>
</dbReference>
<dbReference type="PIRSF" id="PIRSF000171">
    <property type="entry name" value="SDHA_APRA_LASPO"/>
    <property type="match status" value="1"/>
</dbReference>
<evidence type="ECO:0000256" key="2">
    <source>
        <dbReference type="ARBA" id="ARBA00022630"/>
    </source>
</evidence>
<dbReference type="InterPro" id="IPR027477">
    <property type="entry name" value="Succ_DH/fumarate_Rdtase_cat_sf"/>
</dbReference>
<dbReference type="Pfam" id="PF00890">
    <property type="entry name" value="FAD_binding_2"/>
    <property type="match status" value="1"/>
</dbReference>
<dbReference type="AlphaFoldDB" id="A0AAU7Z1X3"/>
<organism evidence="8">
    <name type="scientific">Tunturiibacter gelidiferens</name>
    <dbReference type="NCBI Taxonomy" id="3069689"/>
    <lineage>
        <taxon>Bacteria</taxon>
        <taxon>Pseudomonadati</taxon>
        <taxon>Acidobacteriota</taxon>
        <taxon>Terriglobia</taxon>
        <taxon>Terriglobales</taxon>
        <taxon>Acidobacteriaceae</taxon>
        <taxon>Tunturiibacter</taxon>
    </lineage>
</organism>
<evidence type="ECO:0000313" key="8">
    <source>
        <dbReference type="EMBL" id="XCB22528.1"/>
    </source>
</evidence>
<evidence type="ECO:0000256" key="4">
    <source>
        <dbReference type="ARBA" id="ARBA00023002"/>
    </source>
</evidence>
<feature type="domain" description="Fumarate reductase/succinate dehydrogenase flavoprotein-like C-terminal" evidence="7">
    <location>
        <begin position="478"/>
        <end position="590"/>
    </location>
</feature>
<evidence type="ECO:0000259" key="7">
    <source>
        <dbReference type="Pfam" id="PF02910"/>
    </source>
</evidence>
<dbReference type="Gene3D" id="1.20.58.100">
    <property type="entry name" value="Fumarate reductase/succinate dehydrogenase flavoprotein-like, C-terminal domain"/>
    <property type="match status" value="1"/>
</dbReference>
<dbReference type="Gene3D" id="3.50.50.60">
    <property type="entry name" value="FAD/NAD(P)-binding domain"/>
    <property type="match status" value="1"/>
</dbReference>
<keyword evidence="4" id="KW-0560">Oxidoreductase</keyword>
<reference evidence="8" key="2">
    <citation type="journal article" date="2024" name="Environ. Microbiol.">
        <title>Genome analysis and description of Tunturibacter gen. nov. expands the diversity of Terriglobia in tundra soils.</title>
        <authorList>
            <person name="Messyasz A."/>
            <person name="Mannisto M.K."/>
            <person name="Kerkhof L.J."/>
            <person name="Haggblom M.M."/>
        </authorList>
    </citation>
    <scope>NUCLEOTIDE SEQUENCE</scope>
    <source>
        <strain evidence="8">M8UP39</strain>
    </source>
</reference>
<protein>
    <submittedName>
        <fullName evidence="8">Fumarate reductase/succinate dehydrogenase flavoprotein subunit</fullName>
    </submittedName>
</protein>
<dbReference type="GO" id="GO:0016491">
    <property type="term" value="F:oxidoreductase activity"/>
    <property type="evidence" value="ECO:0007669"/>
    <property type="project" value="UniProtKB-KW"/>
</dbReference>
<feature type="active site" description="Proton acceptor" evidence="5">
    <location>
        <position position="309"/>
    </location>
</feature>
<evidence type="ECO:0000259" key="6">
    <source>
        <dbReference type="Pfam" id="PF00890"/>
    </source>
</evidence>
<dbReference type="NCBIfam" id="NF005866">
    <property type="entry name" value="PRK07803.1"/>
    <property type="match status" value="1"/>
</dbReference>
<dbReference type="KEGG" id="tgi:RBB81_01010"/>
<dbReference type="SUPFAM" id="SSF51905">
    <property type="entry name" value="FAD/NAD(P)-binding domain"/>
    <property type="match status" value="1"/>
</dbReference>
<proteinExistence type="predicted"/>
<dbReference type="InterPro" id="IPR036188">
    <property type="entry name" value="FAD/NAD-bd_sf"/>
</dbReference>
<dbReference type="FunFam" id="3.50.50.60:FF:000026">
    <property type="entry name" value="Succinate dehydrogenase flavoprotein subunit"/>
    <property type="match status" value="1"/>
</dbReference>
<dbReference type="Pfam" id="PF02910">
    <property type="entry name" value="Succ_DH_flav_C"/>
    <property type="match status" value="1"/>
</dbReference>
<name>A0AAU7Z1X3_9BACT</name>
<evidence type="ECO:0000256" key="1">
    <source>
        <dbReference type="ARBA" id="ARBA00001974"/>
    </source>
</evidence>
<keyword evidence="3" id="KW-0274">FAD</keyword>
<gene>
    <name evidence="8" type="ORF">RBB81_01010</name>
</gene>
<dbReference type="PANTHER" id="PTHR11632:SF51">
    <property type="entry name" value="SUCCINATE DEHYDROGENASE [UBIQUINONE] FLAVOPROTEIN SUBUNIT, MITOCHONDRIAL"/>
    <property type="match status" value="1"/>
</dbReference>
<dbReference type="SUPFAM" id="SSF56425">
    <property type="entry name" value="Succinate dehydrogenase/fumarate reductase flavoprotein, catalytic domain"/>
    <property type="match status" value="1"/>
</dbReference>
<comment type="cofactor">
    <cofactor evidence="1">
        <name>FAD</name>
        <dbReference type="ChEBI" id="CHEBI:57692"/>
    </cofactor>
</comment>
<accession>A0AAU7Z1X3</accession>
<dbReference type="InterPro" id="IPR030664">
    <property type="entry name" value="SdhA/FrdA/AprA"/>
</dbReference>
<feature type="domain" description="FAD-dependent oxidoreductase 2 FAD-binding" evidence="6">
    <location>
        <begin position="10"/>
        <end position="421"/>
    </location>
</feature>
<evidence type="ECO:0000256" key="5">
    <source>
        <dbReference type="PIRSR" id="PIRSR000171-1"/>
    </source>
</evidence>
<dbReference type="PANTHER" id="PTHR11632">
    <property type="entry name" value="SUCCINATE DEHYDROGENASE 2 FLAVOPROTEIN SUBUNIT"/>
    <property type="match status" value="1"/>
</dbReference>
<dbReference type="Gene3D" id="3.90.700.10">
    <property type="entry name" value="Succinate dehydrogenase/fumarate reductase flavoprotein, catalytic domain"/>
    <property type="match status" value="1"/>
</dbReference>
<dbReference type="PRINTS" id="PR00368">
    <property type="entry name" value="FADPNR"/>
</dbReference>
<dbReference type="InterPro" id="IPR003953">
    <property type="entry name" value="FAD-dep_OxRdtase_2_FAD-bd"/>
</dbReference>
<dbReference type="SUPFAM" id="SSF46977">
    <property type="entry name" value="Succinate dehydrogenase/fumarate reductase flavoprotein C-terminal domain"/>
    <property type="match status" value="1"/>
</dbReference>
<dbReference type="RefSeq" id="WP_353072392.1">
    <property type="nucleotide sequence ID" value="NZ_CP132938.1"/>
</dbReference>
<dbReference type="InterPro" id="IPR037099">
    <property type="entry name" value="Fum_R/Succ_DH_flav-like_C_sf"/>
</dbReference>
<keyword evidence="2" id="KW-0285">Flavoprotein</keyword>
<sequence>MPEFQRFSYDVLVIGAGGAGLRAAIEAGAAGAKVGVVCKSLLGKAHTVMAEGGIAAALANVDDRDNWRVHFADTMRGGQYLNNWRMAELHAKEAPECVRELEAWGALFDRTTDGKILQRNFGGHRYPRLAHVGDRTGLEMIRTLQDHGIHTGMEVHMECTVLSLLLDGNRIAGACGYDRERGRFQLWDAKAVVLATGGIGRAFKVTSNSWEYTGDGLALAYRAGAELQDMEFVQFHPTGMVWPISVSGILVTEGVRGEGGVLRNSEGRRFMFDDIPDLYKEQTADSEEEGWRYTQGDKNARRPPELLTRDHVARCINREVKAGRGSPHGGVFLDISWIKERMPKSEEHIKRKLPSMYHQFKQLADLDITKEPMEVGPTTHYMMGGIRVDGDSQMSSVPGLFAAGEAAAGLHGANRLGGNSLSDLVVFGRRAGRFAAEFANANGPVTIDEEELQTAATAALAPFDRGPAGENPYQIQYDLQETMQDLVGIVRVESEMQQALDAIGQLSTRAERTGIAGNREYNNGWHTTIDIGNMMVVSEAITRAALLRKESRGAQFREDFPNKDSEWGKYNIVIRRSADGEMQVERRALTPMPDELKKVIEEMK</sequence>
<dbReference type="InterPro" id="IPR015939">
    <property type="entry name" value="Fum_Rdtase/Succ_DH_flav-like_C"/>
</dbReference>
<dbReference type="FunFam" id="3.90.700.10:FF:000005">
    <property type="entry name" value="Succinate dehydrogenase flavoprotein subunit"/>
    <property type="match status" value="1"/>
</dbReference>